<reference evidence="9" key="1">
    <citation type="journal article" date="2019" name="Sci. Rep.">
        <title>Draft genome of Tanacetum cinerariifolium, the natural source of mosquito coil.</title>
        <authorList>
            <person name="Yamashiro T."/>
            <person name="Shiraishi A."/>
            <person name="Satake H."/>
            <person name="Nakayama K."/>
        </authorList>
    </citation>
    <scope>NUCLEOTIDE SEQUENCE</scope>
</reference>
<dbReference type="InterPro" id="IPR043128">
    <property type="entry name" value="Rev_trsase/Diguanyl_cyclase"/>
</dbReference>
<dbReference type="InterPro" id="IPR041373">
    <property type="entry name" value="RT_RNaseH"/>
</dbReference>
<dbReference type="InterPro" id="IPR043502">
    <property type="entry name" value="DNA/RNA_pol_sf"/>
</dbReference>
<keyword evidence="7" id="KW-0511">Multifunctional enzyme</keyword>
<evidence type="ECO:0000256" key="1">
    <source>
        <dbReference type="ARBA" id="ARBA00022679"/>
    </source>
</evidence>
<dbReference type="GO" id="GO:0003964">
    <property type="term" value="F:RNA-directed DNA polymerase activity"/>
    <property type="evidence" value="ECO:0007669"/>
    <property type="project" value="UniProtKB-KW"/>
</dbReference>
<dbReference type="EMBL" id="BKCJ010052304">
    <property type="protein sequence ID" value="GEW28807.1"/>
    <property type="molecule type" value="Genomic_DNA"/>
</dbReference>
<dbReference type="InterPro" id="IPR056924">
    <property type="entry name" value="SH3_Tf2-1"/>
</dbReference>
<dbReference type="PANTHER" id="PTHR37984:SF5">
    <property type="entry name" value="PROTEIN NYNRIN-LIKE"/>
    <property type="match status" value="1"/>
</dbReference>
<organism evidence="9">
    <name type="scientific">Tanacetum cinerariifolium</name>
    <name type="common">Dalmatian daisy</name>
    <name type="synonym">Chrysanthemum cinerariifolium</name>
    <dbReference type="NCBI Taxonomy" id="118510"/>
    <lineage>
        <taxon>Eukaryota</taxon>
        <taxon>Viridiplantae</taxon>
        <taxon>Streptophyta</taxon>
        <taxon>Embryophyta</taxon>
        <taxon>Tracheophyta</taxon>
        <taxon>Spermatophyta</taxon>
        <taxon>Magnoliopsida</taxon>
        <taxon>eudicotyledons</taxon>
        <taxon>Gunneridae</taxon>
        <taxon>Pentapetalae</taxon>
        <taxon>asterids</taxon>
        <taxon>campanulids</taxon>
        <taxon>Asterales</taxon>
        <taxon>Asteraceae</taxon>
        <taxon>Asteroideae</taxon>
        <taxon>Anthemideae</taxon>
        <taxon>Anthemidinae</taxon>
        <taxon>Tanacetum</taxon>
    </lineage>
</organism>
<dbReference type="SUPFAM" id="SSF53098">
    <property type="entry name" value="Ribonuclease H-like"/>
    <property type="match status" value="1"/>
</dbReference>
<dbReference type="InterPro" id="IPR012337">
    <property type="entry name" value="RNaseH-like_sf"/>
</dbReference>
<gene>
    <name evidence="9" type="ORF">Tci_200783</name>
</gene>
<dbReference type="GO" id="GO:0003676">
    <property type="term" value="F:nucleic acid binding"/>
    <property type="evidence" value="ECO:0007669"/>
    <property type="project" value="InterPro"/>
</dbReference>
<keyword evidence="4" id="KW-0255">Endonuclease</keyword>
<evidence type="ECO:0000256" key="5">
    <source>
        <dbReference type="ARBA" id="ARBA00022801"/>
    </source>
</evidence>
<dbReference type="SUPFAM" id="SSF56672">
    <property type="entry name" value="DNA/RNA polymerases"/>
    <property type="match status" value="1"/>
</dbReference>
<dbReference type="InterPro" id="IPR001584">
    <property type="entry name" value="Integrase_cat-core"/>
</dbReference>
<evidence type="ECO:0000256" key="3">
    <source>
        <dbReference type="ARBA" id="ARBA00022722"/>
    </source>
</evidence>
<keyword evidence="6 9" id="KW-0695">RNA-directed DNA polymerase</keyword>
<sequence>MLGLAGYYRRFTEGFSKIGKSMTKLTQKGIKFDWGEKEENAFQLIKQKFCSVPILALPKESKDFMVYYDASHKGLGVVLMQREKIWRHYLYGTKCTVFTDHKSLQHILDQKELNMRQRRWLELLSDYDCDIRYHPGKANVVADALSRKEQIKPLRVRALFMTIGLDLPKQILEAQIEALKPENLKNEDAGADIATYVSKCLTCAKVKAEHQRPSGLLVQPAVPEWKWDNIMMDFITKLPKSSQGFVTIWVIVDRLIKSSHFFPIRENDPLDKLERLTSNFWGSFQKALGTNLSMSTAYHPKTDGQSKRSIQTLEDMLYACVIDYEKGWVKHFPLAKFLYNNSYHASIKATPYEALYGRKCRSPVCWAKVRKAQLTGPKLIIETTEKIVLIKQRIQVAQDRQKRYADLKRKPMEFKVGDMVMLKVSPWKGVVRFGKQGKLNLRYVGPFKVLAKVRKVAYRLELLQELSRVHHNFHVSNLKKCYAKEPLAMLLEGIHVDDKLRFIEEPVEIMEREIKRLKRSQIPLVKVR</sequence>
<keyword evidence="1" id="KW-0808">Transferase</keyword>
<comment type="caution">
    <text evidence="9">The sequence shown here is derived from an EMBL/GenBank/DDBJ whole genome shotgun (WGS) entry which is preliminary data.</text>
</comment>
<feature type="domain" description="Integrase catalytic" evidence="8">
    <location>
        <begin position="271"/>
        <end position="359"/>
    </location>
</feature>
<dbReference type="Pfam" id="PF24626">
    <property type="entry name" value="SH3_Tf2-1"/>
    <property type="match status" value="1"/>
</dbReference>
<dbReference type="PANTHER" id="PTHR37984">
    <property type="entry name" value="PROTEIN CBG26694"/>
    <property type="match status" value="1"/>
</dbReference>
<evidence type="ECO:0000256" key="6">
    <source>
        <dbReference type="ARBA" id="ARBA00022918"/>
    </source>
</evidence>
<proteinExistence type="predicted"/>
<keyword evidence="2" id="KW-0548">Nucleotidyltransferase</keyword>
<dbReference type="Gene3D" id="3.30.70.270">
    <property type="match status" value="1"/>
</dbReference>
<dbReference type="GO" id="GO:0004519">
    <property type="term" value="F:endonuclease activity"/>
    <property type="evidence" value="ECO:0007669"/>
    <property type="project" value="UniProtKB-KW"/>
</dbReference>
<evidence type="ECO:0000259" key="8">
    <source>
        <dbReference type="PROSITE" id="PS50994"/>
    </source>
</evidence>
<dbReference type="CDD" id="cd09274">
    <property type="entry name" value="RNase_HI_RT_Ty3"/>
    <property type="match status" value="1"/>
</dbReference>
<dbReference type="AlphaFoldDB" id="A0A699GXY8"/>
<dbReference type="InterPro" id="IPR041577">
    <property type="entry name" value="RT_RNaseH_2"/>
</dbReference>
<protein>
    <submittedName>
        <fullName evidence="9">Putative reverse transcriptase domain-containing protein</fullName>
    </submittedName>
</protein>
<dbReference type="Pfam" id="PF17919">
    <property type="entry name" value="RT_RNaseH_2"/>
    <property type="match status" value="1"/>
</dbReference>
<evidence type="ECO:0000256" key="2">
    <source>
        <dbReference type="ARBA" id="ARBA00022695"/>
    </source>
</evidence>
<evidence type="ECO:0000313" key="9">
    <source>
        <dbReference type="EMBL" id="GEW28807.1"/>
    </source>
</evidence>
<dbReference type="InterPro" id="IPR036397">
    <property type="entry name" value="RNaseH_sf"/>
</dbReference>
<evidence type="ECO:0000256" key="7">
    <source>
        <dbReference type="ARBA" id="ARBA00023268"/>
    </source>
</evidence>
<dbReference type="Gene3D" id="3.30.420.10">
    <property type="entry name" value="Ribonuclease H-like superfamily/Ribonuclease H"/>
    <property type="match status" value="1"/>
</dbReference>
<dbReference type="InterPro" id="IPR050951">
    <property type="entry name" value="Retrovirus_Pol_polyprotein"/>
</dbReference>
<name>A0A699GXY8_TANCI</name>
<dbReference type="PROSITE" id="PS50994">
    <property type="entry name" value="INTEGRASE"/>
    <property type="match status" value="1"/>
</dbReference>
<keyword evidence="5" id="KW-0378">Hydrolase</keyword>
<accession>A0A699GXY8</accession>
<dbReference type="GO" id="GO:0015074">
    <property type="term" value="P:DNA integration"/>
    <property type="evidence" value="ECO:0007669"/>
    <property type="project" value="InterPro"/>
</dbReference>
<dbReference type="GO" id="GO:0016787">
    <property type="term" value="F:hydrolase activity"/>
    <property type="evidence" value="ECO:0007669"/>
    <property type="project" value="UniProtKB-KW"/>
</dbReference>
<dbReference type="Pfam" id="PF17917">
    <property type="entry name" value="RT_RNaseH"/>
    <property type="match status" value="1"/>
</dbReference>
<evidence type="ECO:0000256" key="4">
    <source>
        <dbReference type="ARBA" id="ARBA00022759"/>
    </source>
</evidence>
<keyword evidence="3" id="KW-0540">Nuclease</keyword>